<dbReference type="Proteomes" id="UP000010164">
    <property type="component" value="Unassembled WGS sequence"/>
</dbReference>
<evidence type="ECO:0000313" key="2">
    <source>
        <dbReference type="EMBL" id="EKF74794.1"/>
    </source>
</evidence>
<dbReference type="PANTHER" id="PTHR43677:SF11">
    <property type="entry name" value="ZINC-CONTAINING ALCOHOL DEHYDROGENASE"/>
    <property type="match status" value="1"/>
</dbReference>
<reference evidence="2 3" key="1">
    <citation type="journal article" date="2012" name="J. Bacteriol.">
        <title>Genome Sequence of the Alkane-Degrading Bacterium Alcanivorax hongdengensis Type Strain A-11-3.</title>
        <authorList>
            <person name="Lai Q."/>
            <person name="Shao Z."/>
        </authorList>
    </citation>
    <scope>NUCLEOTIDE SEQUENCE [LARGE SCALE GENOMIC DNA]</scope>
    <source>
        <strain evidence="2 3">A-11-3</strain>
    </source>
</reference>
<dbReference type="SUPFAM" id="SSF50129">
    <property type="entry name" value="GroES-like"/>
    <property type="match status" value="1"/>
</dbReference>
<dbReference type="Gene3D" id="3.40.50.720">
    <property type="entry name" value="NAD(P)-binding Rossmann-like Domain"/>
    <property type="match status" value="1"/>
</dbReference>
<organism evidence="2 3">
    <name type="scientific">Alcanivorax hongdengensis A-11-3</name>
    <dbReference type="NCBI Taxonomy" id="1177179"/>
    <lineage>
        <taxon>Bacteria</taxon>
        <taxon>Pseudomonadati</taxon>
        <taxon>Pseudomonadota</taxon>
        <taxon>Gammaproteobacteria</taxon>
        <taxon>Oceanospirillales</taxon>
        <taxon>Alcanivoracaceae</taxon>
        <taxon>Alcanivorax</taxon>
    </lineage>
</organism>
<dbReference type="InterPro" id="IPR020843">
    <property type="entry name" value="ER"/>
</dbReference>
<dbReference type="EMBL" id="AMRJ01000008">
    <property type="protein sequence ID" value="EKF74794.1"/>
    <property type="molecule type" value="Genomic_DNA"/>
</dbReference>
<dbReference type="InterPro" id="IPR051397">
    <property type="entry name" value="Zn-ADH-like_protein"/>
</dbReference>
<dbReference type="PATRIC" id="fig|1177179.3.peg.1450"/>
<dbReference type="eggNOG" id="COG0604">
    <property type="taxonomic scope" value="Bacteria"/>
</dbReference>
<keyword evidence="3" id="KW-1185">Reference proteome</keyword>
<dbReference type="RefSeq" id="WP_008928624.1">
    <property type="nucleotide sequence ID" value="NZ_AMRJ01000008.1"/>
</dbReference>
<dbReference type="SMART" id="SM00829">
    <property type="entry name" value="PKS_ER"/>
    <property type="match status" value="1"/>
</dbReference>
<dbReference type="InterPro" id="IPR036291">
    <property type="entry name" value="NAD(P)-bd_dom_sf"/>
</dbReference>
<dbReference type="PANTHER" id="PTHR43677">
    <property type="entry name" value="SHORT-CHAIN DEHYDROGENASE/REDUCTASE"/>
    <property type="match status" value="1"/>
</dbReference>
<evidence type="ECO:0000313" key="3">
    <source>
        <dbReference type="Proteomes" id="UP000010164"/>
    </source>
</evidence>
<gene>
    <name evidence="2" type="ORF">A11A3_07218</name>
</gene>
<dbReference type="SUPFAM" id="SSF51735">
    <property type="entry name" value="NAD(P)-binding Rossmann-fold domains"/>
    <property type="match status" value="1"/>
</dbReference>
<dbReference type="OrthoDB" id="9785812at2"/>
<feature type="domain" description="Enoyl reductase (ER)" evidence="1">
    <location>
        <begin position="10"/>
        <end position="317"/>
    </location>
</feature>
<dbReference type="AlphaFoldDB" id="L0WCR5"/>
<dbReference type="Gene3D" id="3.90.180.10">
    <property type="entry name" value="Medium-chain alcohol dehydrogenases, catalytic domain"/>
    <property type="match status" value="1"/>
</dbReference>
<name>L0WCR5_9GAMM</name>
<dbReference type="InterPro" id="IPR011032">
    <property type="entry name" value="GroES-like_sf"/>
</dbReference>
<evidence type="ECO:0000259" key="1">
    <source>
        <dbReference type="SMART" id="SM00829"/>
    </source>
</evidence>
<dbReference type="GO" id="GO:0016491">
    <property type="term" value="F:oxidoreductase activity"/>
    <property type="evidence" value="ECO:0007669"/>
    <property type="project" value="InterPro"/>
</dbReference>
<accession>L0WCR5</accession>
<comment type="caution">
    <text evidence="2">The sequence shown here is derived from an EMBL/GenBank/DDBJ whole genome shotgun (WGS) entry which is preliminary data.</text>
</comment>
<sequence length="319" mass="33362">MKAAILDALGQLPRLGEFDEPDLLAGEQRVSVRCAPIKPLDRAIAAGRHYSSPKTLPVVCGMDGVGELADGSRVYFNTLRRPFGAMAERAPAALRVPVPAELDDALAAAVVNPALAAWLPLVWRGDMQPGETVLILGATGAAGKVAVKAARLLGAGKVIAAGRNQAVLHALGADATIDLRLSQEALAGQFAEHARHGIDVVVDYIWGPPVETLIQVLVSPDLAVASQSERGVRLVAVGEMAGSHIALPSGALRGSRLSLIGSGTGNFPPPSRMAAIISDIFRHTCDGALTVDVRRCPLEQVSEAWQQAAESSERIVLTV</sequence>
<dbReference type="STRING" id="1177179.A11A3_07218"/>
<protein>
    <submittedName>
        <fullName evidence="2">Alcohol dehydrogenase</fullName>
    </submittedName>
</protein>
<proteinExistence type="predicted"/>